<dbReference type="InterPro" id="IPR009057">
    <property type="entry name" value="Homeodomain-like_sf"/>
</dbReference>
<dbReference type="InterPro" id="IPR050204">
    <property type="entry name" value="AraC_XylS_family_regulators"/>
</dbReference>
<dbReference type="Proteomes" id="UP000253868">
    <property type="component" value="Chromosome"/>
</dbReference>
<dbReference type="AlphaFoldDB" id="A0A345HRF8"/>
<dbReference type="GO" id="GO:0003700">
    <property type="term" value="F:DNA-binding transcription factor activity"/>
    <property type="evidence" value="ECO:0007669"/>
    <property type="project" value="InterPro"/>
</dbReference>
<protein>
    <submittedName>
        <fullName evidence="5">AraC family transcriptional regulator</fullName>
    </submittedName>
</protein>
<evidence type="ECO:0000259" key="4">
    <source>
        <dbReference type="PROSITE" id="PS01124"/>
    </source>
</evidence>
<dbReference type="PANTHER" id="PTHR46796:SF2">
    <property type="entry name" value="TRANSCRIPTIONAL REGULATORY PROTEIN"/>
    <property type="match status" value="1"/>
</dbReference>
<name>A0A345HRF8_9ACTN</name>
<reference evidence="6" key="1">
    <citation type="submission" date="2018-07" db="EMBL/GenBank/DDBJ databases">
        <authorList>
            <person name="Zhao J."/>
        </authorList>
    </citation>
    <scope>NUCLEOTIDE SEQUENCE [LARGE SCALE GENOMIC DNA]</scope>
    <source>
        <strain evidence="6">GSSD-12</strain>
    </source>
</reference>
<dbReference type="Pfam" id="PF12833">
    <property type="entry name" value="HTH_18"/>
    <property type="match status" value="1"/>
</dbReference>
<gene>
    <name evidence="5" type="ORF">DVK44_18285</name>
</gene>
<evidence type="ECO:0000256" key="3">
    <source>
        <dbReference type="ARBA" id="ARBA00023163"/>
    </source>
</evidence>
<keyword evidence="3" id="KW-0804">Transcription</keyword>
<dbReference type="EMBL" id="CP031194">
    <property type="protein sequence ID" value="AXG79282.1"/>
    <property type="molecule type" value="Genomic_DNA"/>
</dbReference>
<proteinExistence type="predicted"/>
<accession>A0A345HRF8</accession>
<dbReference type="KEGG" id="spad:DVK44_18285"/>
<dbReference type="SUPFAM" id="SSF46689">
    <property type="entry name" value="Homeodomain-like"/>
    <property type="match status" value="2"/>
</dbReference>
<dbReference type="InterPro" id="IPR018060">
    <property type="entry name" value="HTH_AraC"/>
</dbReference>
<dbReference type="OrthoDB" id="3172070at2"/>
<organism evidence="5 6">
    <name type="scientific">Streptomyces paludis</name>
    <dbReference type="NCBI Taxonomy" id="2282738"/>
    <lineage>
        <taxon>Bacteria</taxon>
        <taxon>Bacillati</taxon>
        <taxon>Actinomycetota</taxon>
        <taxon>Actinomycetes</taxon>
        <taxon>Kitasatosporales</taxon>
        <taxon>Streptomycetaceae</taxon>
        <taxon>Streptomyces</taxon>
    </lineage>
</organism>
<evidence type="ECO:0000256" key="2">
    <source>
        <dbReference type="ARBA" id="ARBA00023125"/>
    </source>
</evidence>
<dbReference type="InterPro" id="IPR003313">
    <property type="entry name" value="AraC-bd"/>
</dbReference>
<dbReference type="Pfam" id="PF02311">
    <property type="entry name" value="AraC_binding"/>
    <property type="match status" value="1"/>
</dbReference>
<evidence type="ECO:0000256" key="1">
    <source>
        <dbReference type="ARBA" id="ARBA00023015"/>
    </source>
</evidence>
<dbReference type="SUPFAM" id="SSF51215">
    <property type="entry name" value="Regulatory protein AraC"/>
    <property type="match status" value="1"/>
</dbReference>
<dbReference type="PROSITE" id="PS01124">
    <property type="entry name" value="HTH_ARAC_FAMILY_2"/>
    <property type="match status" value="1"/>
</dbReference>
<sequence length="296" mass="32846">MRRDSRARTRPVLYVLCVTPRPEISAWRPRVAGVVEVFHAHFTEHAYPMHVHDSWTLLIVDDGTVRYDLDRYERATPRDTVSLLPPQVPHNGSPATPDGFRKRVIYLDMTQLDERFIGPAVAGPDLTDPVLRQRVGQLHTALAEPGDEFEAESRLALISERLRAHLRPRPDFGGPAPAGAGIARGLRDLLDERLLDGIALEEAARLVHAHPAHLVRAFSGAFGIAPHQYLMSRRVGLARRLLLDGQPAGEVASAAGFYDQSHLTRHFKRIVGTTPGRYAARTARTRTRSTGEAARA</sequence>
<evidence type="ECO:0000313" key="6">
    <source>
        <dbReference type="Proteomes" id="UP000253868"/>
    </source>
</evidence>
<dbReference type="Gene3D" id="1.10.10.60">
    <property type="entry name" value="Homeodomain-like"/>
    <property type="match status" value="1"/>
</dbReference>
<feature type="domain" description="HTH araC/xylS-type" evidence="4">
    <location>
        <begin position="184"/>
        <end position="281"/>
    </location>
</feature>
<dbReference type="SMART" id="SM00342">
    <property type="entry name" value="HTH_ARAC"/>
    <property type="match status" value="1"/>
</dbReference>
<dbReference type="GO" id="GO:0043565">
    <property type="term" value="F:sequence-specific DNA binding"/>
    <property type="evidence" value="ECO:0007669"/>
    <property type="project" value="InterPro"/>
</dbReference>
<dbReference type="InterPro" id="IPR037923">
    <property type="entry name" value="HTH-like"/>
</dbReference>
<keyword evidence="6" id="KW-1185">Reference proteome</keyword>
<evidence type="ECO:0000313" key="5">
    <source>
        <dbReference type="EMBL" id="AXG79282.1"/>
    </source>
</evidence>
<keyword evidence="1" id="KW-0805">Transcription regulation</keyword>
<keyword evidence="2" id="KW-0238">DNA-binding</keyword>
<dbReference type="PANTHER" id="PTHR46796">
    <property type="entry name" value="HTH-TYPE TRANSCRIPTIONAL ACTIVATOR RHAS-RELATED"/>
    <property type="match status" value="1"/>
</dbReference>